<feature type="transmembrane region" description="Helical" evidence="2">
    <location>
        <begin position="55"/>
        <end position="74"/>
    </location>
</feature>
<evidence type="ECO:0000313" key="4">
    <source>
        <dbReference type="Proteomes" id="UP001187343"/>
    </source>
</evidence>
<accession>A0AA88P833</accession>
<dbReference type="EMBL" id="JAUYZG010000021">
    <property type="protein sequence ID" value="KAK2874041.1"/>
    <property type="molecule type" value="Genomic_DNA"/>
</dbReference>
<reference evidence="3" key="1">
    <citation type="submission" date="2023-08" db="EMBL/GenBank/DDBJ databases">
        <title>Chromosome-level Genome Assembly of mud carp (Cirrhinus molitorella).</title>
        <authorList>
            <person name="Liu H."/>
        </authorList>
    </citation>
    <scope>NUCLEOTIDE SEQUENCE</scope>
    <source>
        <strain evidence="3">Prfri</strain>
        <tissue evidence="3">Muscle</tissue>
    </source>
</reference>
<keyword evidence="2" id="KW-0812">Transmembrane</keyword>
<proteinExistence type="predicted"/>
<feature type="transmembrane region" description="Helical" evidence="2">
    <location>
        <begin position="575"/>
        <end position="595"/>
    </location>
</feature>
<organism evidence="3 4">
    <name type="scientific">Cirrhinus molitorella</name>
    <name type="common">mud carp</name>
    <dbReference type="NCBI Taxonomy" id="172907"/>
    <lineage>
        <taxon>Eukaryota</taxon>
        <taxon>Metazoa</taxon>
        <taxon>Chordata</taxon>
        <taxon>Craniata</taxon>
        <taxon>Vertebrata</taxon>
        <taxon>Euteleostomi</taxon>
        <taxon>Actinopterygii</taxon>
        <taxon>Neopterygii</taxon>
        <taxon>Teleostei</taxon>
        <taxon>Ostariophysi</taxon>
        <taxon>Cypriniformes</taxon>
        <taxon>Cyprinidae</taxon>
        <taxon>Labeoninae</taxon>
        <taxon>Labeonini</taxon>
        <taxon>Cirrhinus</taxon>
    </lineage>
</organism>
<feature type="transmembrane region" description="Helical" evidence="2">
    <location>
        <begin position="331"/>
        <end position="355"/>
    </location>
</feature>
<feature type="transmembrane region" description="Helical" evidence="2">
    <location>
        <begin position="81"/>
        <end position="101"/>
    </location>
</feature>
<keyword evidence="4" id="KW-1185">Reference proteome</keyword>
<dbReference type="Proteomes" id="UP001187343">
    <property type="component" value="Unassembled WGS sequence"/>
</dbReference>
<keyword evidence="2" id="KW-1133">Transmembrane helix</keyword>
<evidence type="ECO:0000256" key="2">
    <source>
        <dbReference type="SAM" id="Phobius"/>
    </source>
</evidence>
<dbReference type="AlphaFoldDB" id="A0AA88P833"/>
<evidence type="ECO:0000313" key="3">
    <source>
        <dbReference type="EMBL" id="KAK2874041.1"/>
    </source>
</evidence>
<gene>
    <name evidence="3" type="ORF">Q8A67_021194</name>
</gene>
<feature type="region of interest" description="Disordered" evidence="1">
    <location>
        <begin position="841"/>
        <end position="860"/>
    </location>
</feature>
<comment type="caution">
    <text evidence="3">The sequence shown here is derived from an EMBL/GenBank/DDBJ whole genome shotgun (WGS) entry which is preliminary data.</text>
</comment>
<keyword evidence="2" id="KW-0472">Membrane</keyword>
<evidence type="ECO:0000256" key="1">
    <source>
        <dbReference type="SAM" id="MobiDB-lite"/>
    </source>
</evidence>
<sequence>MSNFVVLPILSADRHSEMALFIYIIFNLVLEVKSQDEQPDIRVIHDSQLETYCSIWFIFPFIAFYFLVYVLMWCVSACQSITLSCDADMVLLVLLIFTLFLEVQPQTFSDQSWMTESQTSVQKDSSTTQLGHDAQNTLSDWNQNERPEIKVVHDSQLGQFRVFCEIPGSDNGGYTCFLSLGDEKPQFKKIESHVQSGKPQCSFTVLEYELSNNLKSVKNKVVSCSYSPKNAPSKRSYSDKFNLTVFFTVQISSPPTTKRNSAPTFSTSATTIEPKTTLATESSTCYETTITSTTETTHITSQALNVTWNTTVVLSISTPDKHAGHNSKKTWLFMILASTSGGVFLAGLMGICLCFRQQPRKKSPINTSVAAVSPTPDYIAVNEEHLEENEKVYHVYCTIPDVSTDTHELYSLLLMEVQSYKYPFVKVSPDVTRESSSVKISCETGADVIVQCDFYINSEEKNKKVSPSCELELTGAEVLRWAAVKSPVSLNIYCYYMIGGSTLISSSDSDPATVTVLDSLEKPFITGSKDDELLMIACEIPLSVRADFICSLYTEDDDLVYQRVSRRSQSGGHSVPFLTLTVMEWLIFIAFQLLMEVHSYIFQLFIEVQSHESPTVKVSSDVIRESSSVKISCETPADLSVNQCYFYPNSEEKKIKPSRRCKLKLTGAEVLTWAAVKSPASLNIYCYYTIKDVDKPSAHSPPATVKVLVSTSTTNTQTTTAIKTKSPTVKVSSNFIRESSTVKISCETPEDVTVNQCYFYPNREEKKIKTSWRCELKLTGAEVLTWAAVKSSALLNIYCYYTIKDVDKPSPHSSPATVKVLVSTATSTQRTSQKDIVISMSESPVSHRPVSTSTTNEQTTSTVIKTTLAEMSTSESTTYNKTYLHPTANLSTSMTNETMVSPTTSTLLGNSSMSEHKTPNQKASEIDTFSISATMCPRTAISSLHTSTAHPTDPLTSKYTDIWLYIGLVSTGVTVIMSGFICLYWFASKKRRKHKKFRSIKPDVTSQVIGMSCSGPAEIYSLITAVPATSQPICGGPEHPESHQDSTADPTDTNFIMSVNSIYQPSDVLVNKQQKEGNTEENENAYHLYCTIPDKPVRSNNEDPVYSLVQ</sequence>
<feature type="transmembrane region" description="Helical" evidence="2">
    <location>
        <begin position="962"/>
        <end position="987"/>
    </location>
</feature>
<feature type="compositionally biased region" description="Low complexity" evidence="1">
    <location>
        <begin position="851"/>
        <end position="860"/>
    </location>
</feature>
<protein>
    <submittedName>
        <fullName evidence="3">Uncharacterized protein</fullName>
    </submittedName>
</protein>
<name>A0AA88P833_9TELE</name>